<name>Q7XKP1_ORYSJ</name>
<proteinExistence type="predicted"/>
<feature type="coiled-coil region" evidence="1">
    <location>
        <begin position="590"/>
        <end position="631"/>
    </location>
</feature>
<accession>Q7XKP1</accession>
<evidence type="ECO:0000256" key="1">
    <source>
        <dbReference type="SAM" id="Coils"/>
    </source>
</evidence>
<feature type="region of interest" description="Disordered" evidence="2">
    <location>
        <begin position="262"/>
        <end position="375"/>
    </location>
</feature>
<protein>
    <submittedName>
        <fullName evidence="3">OSJNBa0032N05.8 protein</fullName>
    </submittedName>
</protein>
<organism evidence="3">
    <name type="scientific">Oryza sativa subsp. japonica</name>
    <name type="common">Rice</name>
    <dbReference type="NCBI Taxonomy" id="39947"/>
    <lineage>
        <taxon>Eukaryota</taxon>
        <taxon>Viridiplantae</taxon>
        <taxon>Streptophyta</taxon>
        <taxon>Embryophyta</taxon>
        <taxon>Tracheophyta</taxon>
        <taxon>Spermatophyta</taxon>
        <taxon>Magnoliopsida</taxon>
        <taxon>Liliopsida</taxon>
        <taxon>Poales</taxon>
        <taxon>Poaceae</taxon>
        <taxon>BOP clade</taxon>
        <taxon>Oryzoideae</taxon>
        <taxon>Oryzeae</taxon>
        <taxon>Oryzinae</taxon>
        <taxon>Oryza</taxon>
        <taxon>Oryza sativa</taxon>
    </lineage>
</organism>
<feature type="compositionally biased region" description="Basic and acidic residues" evidence="2">
    <location>
        <begin position="262"/>
        <end position="283"/>
    </location>
</feature>
<dbReference type="AlphaFoldDB" id="Q7XKP1"/>
<feature type="compositionally biased region" description="Basic residues" evidence="2">
    <location>
        <begin position="284"/>
        <end position="300"/>
    </location>
</feature>
<keyword evidence="1" id="KW-0175">Coiled coil</keyword>
<feature type="region of interest" description="Disordered" evidence="2">
    <location>
        <begin position="1"/>
        <end position="20"/>
    </location>
</feature>
<feature type="compositionally biased region" description="Acidic residues" evidence="2">
    <location>
        <begin position="308"/>
        <end position="331"/>
    </location>
</feature>
<evidence type="ECO:0000313" key="3">
    <source>
        <dbReference type="EMBL" id="CAE05580.3"/>
    </source>
</evidence>
<reference evidence="3" key="1">
    <citation type="journal article" date="2002" name="Nature">
        <title>Sequence and analysis of rice chromosome 4.</title>
        <authorList>
            <person name="Feng Q."/>
            <person name="Zhang Y."/>
            <person name="Hao P."/>
            <person name="Wang S."/>
            <person name="Fu G."/>
            <person name="Huang Y."/>
            <person name="Li Y."/>
            <person name="Zhu J."/>
            <person name="Liu Y."/>
            <person name="Hu X."/>
            <person name="Jia P."/>
            <person name="Zhang Y."/>
            <person name="Zhao Q."/>
            <person name="Ying K."/>
            <person name="Yu S."/>
            <person name="Tang Y."/>
            <person name="Weng Q."/>
            <person name="Zhang L."/>
            <person name="Lu Y."/>
            <person name="Mu J."/>
            <person name="Lu Y."/>
            <person name="Zhang L.S."/>
            <person name="Yu Z."/>
            <person name="Fan D."/>
            <person name="Liu X."/>
            <person name="Lu T."/>
            <person name="Li C."/>
            <person name="Wu Y."/>
            <person name="Sun T."/>
            <person name="Lei H."/>
            <person name="Li T."/>
            <person name="Hu H."/>
            <person name="Guan J."/>
            <person name="Wu M."/>
            <person name="Zhang R."/>
            <person name="Zhou B."/>
            <person name="Chen Z."/>
            <person name="Chen L."/>
            <person name="Jin Z."/>
            <person name="Wang R."/>
            <person name="Yin H."/>
            <person name="Cai Z."/>
            <person name="Ren S."/>
            <person name="Lv G."/>
            <person name="Gu W."/>
            <person name="Zhu G."/>
            <person name="Tu Y."/>
            <person name="Jia J."/>
            <person name="Zhang Y."/>
            <person name="Chen J."/>
            <person name="Kang H."/>
            <person name="Chen X."/>
            <person name="Shao C."/>
            <person name="Sun Y."/>
            <person name="Hu Q."/>
            <person name="Zhang X."/>
            <person name="Zhang W."/>
            <person name="Wang L."/>
            <person name="Ding C."/>
            <person name="Sheng H."/>
            <person name="Gu J."/>
            <person name="Chen S."/>
            <person name="Ni L."/>
            <person name="Zhu F."/>
            <person name="Chen W."/>
            <person name="Lan L."/>
            <person name="Lai Y."/>
            <person name="Cheng Z."/>
            <person name="Gu M."/>
            <person name="Jiang J."/>
            <person name="Li J."/>
            <person name="Hong G."/>
            <person name="Xue Y."/>
            <person name="Han B."/>
        </authorList>
    </citation>
    <scope>NUCLEOTIDE SEQUENCE</scope>
</reference>
<dbReference type="EMBL" id="AL731594">
    <property type="protein sequence ID" value="CAE05580.3"/>
    <property type="molecule type" value="Genomic_DNA"/>
</dbReference>
<evidence type="ECO:0000256" key="2">
    <source>
        <dbReference type="SAM" id="MobiDB-lite"/>
    </source>
</evidence>
<sequence>MAPRKPNPASATGPDPGRIDDDTTAFLGASLVDDDELAKLVTSGALAENQAFAPGKVVVPKPGDKRKVVFAVLFEAGLQFLGNVLLPEILRLFQVELPQLSPMANIQIAIFDWACRTAGFEPSTELFDTIFYATVNSKTVVTPAGTKKTAFGSVNFNVRPERSDLWKVNAAMPKWDHHWMLKWFYHSIPFEAGFEEAKALRWRRRAIAPNRKPKVTVDGAMEARFALLRKADIEARKMIGDVLIAEFGQLLMRQAAGRANRVYDGDLPPRAKPFKADGDEGTSRKRTHRQVKLAPRKRRAPTSTDSDAHDEDTVEDHDGEEEGEDEGETEATAEKAADEATNNRTEMRGYTPTPSPDHVKTGVESNSSPHRRKDLKGAKALVSIAAAKVAKGCLVKKTSKKKGLVDVARVFSDDESLDETLTSPAGRSLGISTIPGAAVDAGGAGGSVAVGTSASADRVVKAAASLYGSPVRKLVASPLAIEKGKKKAAETSASEYSLAVPHFAPADFDTRADLVPFVEGVSNLVSLVGSPSLFTELNGFDEGYSTIKSLAVRILAAHCSTERTMRAHLDGFKSRLRAKDDELGRKSLEMESLANTLKETKAKNERLQAELEKGSEAKTKIERLKAELKKEQDFSAALTEYYNLTEPKMEALRQEALKA</sequence>
<gene>
    <name evidence="3" type="ORF">OSJNBa0032N05.8</name>
</gene>